<name>G3HPX3_CRIGR</name>
<organism evidence="1 2">
    <name type="scientific">Cricetulus griseus</name>
    <name type="common">Chinese hamster</name>
    <name type="synonym">Cricetulus barabensis griseus</name>
    <dbReference type="NCBI Taxonomy" id="10029"/>
    <lineage>
        <taxon>Eukaryota</taxon>
        <taxon>Metazoa</taxon>
        <taxon>Chordata</taxon>
        <taxon>Craniata</taxon>
        <taxon>Vertebrata</taxon>
        <taxon>Euteleostomi</taxon>
        <taxon>Mammalia</taxon>
        <taxon>Eutheria</taxon>
        <taxon>Euarchontoglires</taxon>
        <taxon>Glires</taxon>
        <taxon>Rodentia</taxon>
        <taxon>Myomorpha</taxon>
        <taxon>Muroidea</taxon>
        <taxon>Cricetidae</taxon>
        <taxon>Cricetinae</taxon>
        <taxon>Cricetulus</taxon>
    </lineage>
</organism>
<dbReference type="Proteomes" id="UP000001075">
    <property type="component" value="Unassembled WGS sequence"/>
</dbReference>
<dbReference type="InParanoid" id="G3HPX3"/>
<dbReference type="AlphaFoldDB" id="G3HPX3"/>
<sequence length="98" mass="10863">MKISGGVFPGTLPEWLVDIASEFGIAQAIVLQEKGFLSYATLGRQMDPCSDYNLVSLHLACKYFSCPIEKAGAKDDPWYPYSLNLWPFGSIIVHAISY</sequence>
<protein>
    <submittedName>
        <fullName evidence="1">Uncharacterized protein</fullName>
    </submittedName>
</protein>
<proteinExistence type="predicted"/>
<gene>
    <name evidence="1" type="ORF">I79_012846</name>
</gene>
<reference evidence="2" key="1">
    <citation type="journal article" date="2011" name="Nat. Biotechnol.">
        <title>The genomic sequence of the Chinese hamster ovary (CHO)-K1 cell line.</title>
        <authorList>
            <person name="Xu X."/>
            <person name="Nagarajan H."/>
            <person name="Lewis N.E."/>
            <person name="Pan S."/>
            <person name="Cai Z."/>
            <person name="Liu X."/>
            <person name="Chen W."/>
            <person name="Xie M."/>
            <person name="Wang W."/>
            <person name="Hammond S."/>
            <person name="Andersen M.R."/>
            <person name="Neff N."/>
            <person name="Passarelli B."/>
            <person name="Koh W."/>
            <person name="Fan H.C."/>
            <person name="Wang J."/>
            <person name="Gui Y."/>
            <person name="Lee K.H."/>
            <person name="Betenbaugh M.J."/>
            <person name="Quake S.R."/>
            <person name="Famili I."/>
            <person name="Palsson B.O."/>
            <person name="Wang J."/>
        </authorList>
    </citation>
    <scope>NUCLEOTIDE SEQUENCE [LARGE SCALE GENOMIC DNA]</scope>
    <source>
        <strain evidence="2">CHO K1 cell line</strain>
    </source>
</reference>
<evidence type="ECO:0000313" key="1">
    <source>
        <dbReference type="EMBL" id="EGV96137.1"/>
    </source>
</evidence>
<evidence type="ECO:0000313" key="2">
    <source>
        <dbReference type="Proteomes" id="UP000001075"/>
    </source>
</evidence>
<dbReference type="EMBL" id="JH000592">
    <property type="protein sequence ID" value="EGV96137.1"/>
    <property type="molecule type" value="Genomic_DNA"/>
</dbReference>
<accession>G3HPX3</accession>